<protein>
    <submittedName>
        <fullName evidence="2">Uncharacterized protein</fullName>
    </submittedName>
</protein>
<evidence type="ECO:0000313" key="3">
    <source>
        <dbReference type="Proteomes" id="UP001054837"/>
    </source>
</evidence>
<evidence type="ECO:0000256" key="1">
    <source>
        <dbReference type="SAM" id="Phobius"/>
    </source>
</evidence>
<sequence length="98" mass="11466">MPEEEGSKTGALVKDFSEHFYRLSFPPSPSWDVRGRQLKLEKIRKHQRHVMLLAAYSIKFIVSLSVVNMGPVKQSKQCWFQSDSICKREWKSCCNKDF</sequence>
<proteinExistence type="predicted"/>
<keyword evidence="1" id="KW-0812">Transmembrane</keyword>
<gene>
    <name evidence="2" type="ORF">CDAR_486901</name>
</gene>
<organism evidence="2 3">
    <name type="scientific">Caerostris darwini</name>
    <dbReference type="NCBI Taxonomy" id="1538125"/>
    <lineage>
        <taxon>Eukaryota</taxon>
        <taxon>Metazoa</taxon>
        <taxon>Ecdysozoa</taxon>
        <taxon>Arthropoda</taxon>
        <taxon>Chelicerata</taxon>
        <taxon>Arachnida</taxon>
        <taxon>Araneae</taxon>
        <taxon>Araneomorphae</taxon>
        <taxon>Entelegynae</taxon>
        <taxon>Araneoidea</taxon>
        <taxon>Araneidae</taxon>
        <taxon>Caerostris</taxon>
    </lineage>
</organism>
<keyword evidence="1" id="KW-0472">Membrane</keyword>
<dbReference type="AlphaFoldDB" id="A0AAV4R339"/>
<reference evidence="2 3" key="1">
    <citation type="submission" date="2021-06" db="EMBL/GenBank/DDBJ databases">
        <title>Caerostris darwini draft genome.</title>
        <authorList>
            <person name="Kono N."/>
            <person name="Arakawa K."/>
        </authorList>
    </citation>
    <scope>NUCLEOTIDE SEQUENCE [LARGE SCALE GENOMIC DNA]</scope>
</reference>
<feature type="transmembrane region" description="Helical" evidence="1">
    <location>
        <begin position="50"/>
        <end position="70"/>
    </location>
</feature>
<dbReference type="EMBL" id="BPLQ01005636">
    <property type="protein sequence ID" value="GIY16140.1"/>
    <property type="molecule type" value="Genomic_DNA"/>
</dbReference>
<evidence type="ECO:0000313" key="2">
    <source>
        <dbReference type="EMBL" id="GIY16140.1"/>
    </source>
</evidence>
<dbReference type="Proteomes" id="UP001054837">
    <property type="component" value="Unassembled WGS sequence"/>
</dbReference>
<keyword evidence="3" id="KW-1185">Reference proteome</keyword>
<comment type="caution">
    <text evidence="2">The sequence shown here is derived from an EMBL/GenBank/DDBJ whole genome shotgun (WGS) entry which is preliminary data.</text>
</comment>
<accession>A0AAV4R339</accession>
<keyword evidence="1" id="KW-1133">Transmembrane helix</keyword>
<name>A0AAV4R339_9ARAC</name>